<comment type="subcellular location">
    <subcellularLocation>
        <location evidence="1">Membrane</location>
        <topology evidence="1">Multi-pass membrane protein</topology>
    </subcellularLocation>
</comment>
<dbReference type="GO" id="GO:0005789">
    <property type="term" value="C:endoplasmic reticulum membrane"/>
    <property type="evidence" value="ECO:0007669"/>
    <property type="project" value="TreeGrafter"/>
</dbReference>
<evidence type="ECO:0000313" key="11">
    <source>
        <dbReference type="EMBL" id="ADN94475.1"/>
    </source>
</evidence>
<evidence type="ECO:0000256" key="8">
    <source>
        <dbReference type="ARBA" id="ARBA00023136"/>
    </source>
</evidence>
<evidence type="ECO:0000256" key="10">
    <source>
        <dbReference type="RuleBase" id="RU361115"/>
    </source>
</evidence>
<dbReference type="GO" id="GO:0019367">
    <property type="term" value="P:fatty acid elongation, saturated fatty acid"/>
    <property type="evidence" value="ECO:0007669"/>
    <property type="project" value="TreeGrafter"/>
</dbReference>
<reference evidence="11" key="1">
    <citation type="journal article" date="2010" name="J. Phycol.">
        <title>ISOLATION OF THREE NOVEL LONG-CHAIN POLYUNSATURATED FATTY ACID Detla9-ELONGASES AND THE TRANSGENIC ASSEMBLY OF THE ENTIRE PAVLOVA SALINA DOCOSAHEXAENOIC ACID PATHWAY IN NICOTIANA BENTHAMIANA.</title>
        <authorList>
            <person name="Petrie J.R."/>
            <person name="Mackenzie A.M."/>
            <person name="Shrestha P."/>
            <person name="Liu Q."/>
            <person name="Frampton D.F."/>
            <person name="Robert S.S."/>
            <person name="Singh S.P."/>
        </authorList>
    </citation>
    <scope>NUCLEOTIDE SEQUENCE</scope>
</reference>
<feature type="transmembrane region" description="Helical" evidence="10">
    <location>
        <begin position="199"/>
        <end position="220"/>
    </location>
</feature>
<dbReference type="GO" id="GO:0034626">
    <property type="term" value="P:fatty acid elongation, polyunsaturated fatty acid"/>
    <property type="evidence" value="ECO:0007669"/>
    <property type="project" value="TreeGrafter"/>
</dbReference>
<dbReference type="GO" id="GO:0042761">
    <property type="term" value="P:very long-chain fatty acid biosynthetic process"/>
    <property type="evidence" value="ECO:0007669"/>
    <property type="project" value="TreeGrafter"/>
</dbReference>
<dbReference type="EMBL" id="GQ906528">
    <property type="protein sequence ID" value="ADN94475.1"/>
    <property type="molecule type" value="mRNA"/>
</dbReference>
<dbReference type="GO" id="GO:0030148">
    <property type="term" value="P:sphingolipid biosynthetic process"/>
    <property type="evidence" value="ECO:0007669"/>
    <property type="project" value="TreeGrafter"/>
</dbReference>
<comment type="catalytic activity">
    <reaction evidence="10">
        <text>an acyl-CoA + malonyl-CoA + H(+) = a 3-oxoacyl-CoA + CO2 + CoA</text>
        <dbReference type="Rhea" id="RHEA:50252"/>
        <dbReference type="ChEBI" id="CHEBI:15378"/>
        <dbReference type="ChEBI" id="CHEBI:16526"/>
        <dbReference type="ChEBI" id="CHEBI:57287"/>
        <dbReference type="ChEBI" id="CHEBI:57384"/>
        <dbReference type="ChEBI" id="CHEBI:58342"/>
        <dbReference type="ChEBI" id="CHEBI:90726"/>
    </reaction>
    <physiologicalReaction direction="left-to-right" evidence="10">
        <dbReference type="Rhea" id="RHEA:50253"/>
    </physiologicalReaction>
</comment>
<comment type="similarity">
    <text evidence="10">Belongs to the ELO family.</text>
</comment>
<keyword evidence="8 10" id="KW-0472">Membrane</keyword>
<accession>E2D8D7</accession>
<organism evidence="11">
    <name type="scientific">Pavlova pinguis</name>
    <dbReference type="NCBI Taxonomy" id="119481"/>
    <lineage>
        <taxon>Eukaryota</taxon>
        <taxon>Haptista</taxon>
        <taxon>Haptophyta</taxon>
        <taxon>Pavlovophyceae</taxon>
        <taxon>Pavlovales</taxon>
        <taxon>Pavlovaceae</taxon>
        <taxon>Pavlova</taxon>
    </lineage>
</organism>
<sequence>MVAPPITLEWLLSPKLKDAVFGGEVLYFSIAYLFLAPILKRTPLVDTRKGAYKSGMIAYNVIMCVFSLVCFICQLAALGYDMGYLQWVRDLTGDEIVPLYQDVSPSPAFSNKLFKYSSIAFHYSKYVEYMDTAWLVMKGKPVSLLQGFHHFGAAWDTYFGITFQNEGIYVFVVLNAFIHTIMYAYYAATAAGLKFSLKFVITLMQITQFNVGFVMVYHYITLEYFRNSPELVFSYLFNYAYVCTVLLLFMQFFYMDNFGKKKAAAAAGKKKK</sequence>
<evidence type="ECO:0000256" key="9">
    <source>
        <dbReference type="ARBA" id="ARBA00023160"/>
    </source>
</evidence>
<keyword evidence="5 10" id="KW-0276">Fatty acid metabolism</keyword>
<keyword evidence="3 10" id="KW-0808">Transferase</keyword>
<keyword evidence="9 10" id="KW-0275">Fatty acid biosynthesis</keyword>
<dbReference type="PANTHER" id="PTHR11157:SF169">
    <property type="entry name" value="ELONGATION OF FATTY ACIDS PROTEIN"/>
    <property type="match status" value="1"/>
</dbReference>
<name>E2D8D7_9EUKA</name>
<dbReference type="AlphaFoldDB" id="E2D8D7"/>
<feature type="transmembrane region" description="Helical" evidence="10">
    <location>
        <begin position="168"/>
        <end position="187"/>
    </location>
</feature>
<dbReference type="Pfam" id="PF01151">
    <property type="entry name" value="ELO"/>
    <property type="match status" value="1"/>
</dbReference>
<proteinExistence type="evidence at transcript level"/>
<keyword evidence="6 10" id="KW-1133">Transmembrane helix</keyword>
<evidence type="ECO:0000256" key="7">
    <source>
        <dbReference type="ARBA" id="ARBA00023098"/>
    </source>
</evidence>
<dbReference type="GO" id="GO:0009922">
    <property type="term" value="F:fatty acid elongase activity"/>
    <property type="evidence" value="ECO:0007669"/>
    <property type="project" value="InterPro"/>
</dbReference>
<feature type="transmembrane region" description="Helical" evidence="10">
    <location>
        <begin position="20"/>
        <end position="39"/>
    </location>
</feature>
<dbReference type="InterPro" id="IPR002076">
    <property type="entry name" value="ELO_fam"/>
</dbReference>
<evidence type="ECO:0000256" key="6">
    <source>
        <dbReference type="ARBA" id="ARBA00022989"/>
    </source>
</evidence>
<evidence type="ECO:0000256" key="3">
    <source>
        <dbReference type="ARBA" id="ARBA00022679"/>
    </source>
</evidence>
<feature type="transmembrane region" description="Helical" evidence="10">
    <location>
        <begin position="232"/>
        <end position="254"/>
    </location>
</feature>
<dbReference type="PANTHER" id="PTHR11157">
    <property type="entry name" value="FATTY ACID ACYL TRANSFERASE-RELATED"/>
    <property type="match status" value="1"/>
</dbReference>
<protein>
    <recommendedName>
        <fullName evidence="10">Elongation of fatty acids protein</fullName>
        <ecNumber evidence="10">2.3.1.-</ecNumber>
    </recommendedName>
</protein>
<keyword evidence="4 10" id="KW-0812">Transmembrane</keyword>
<dbReference type="EC" id="2.3.1.-" evidence="10"/>
<dbReference type="GO" id="GO:0034625">
    <property type="term" value="P:fatty acid elongation, monounsaturated fatty acid"/>
    <property type="evidence" value="ECO:0007669"/>
    <property type="project" value="TreeGrafter"/>
</dbReference>
<keyword evidence="7 10" id="KW-0443">Lipid metabolism</keyword>
<evidence type="ECO:0000256" key="2">
    <source>
        <dbReference type="ARBA" id="ARBA00022516"/>
    </source>
</evidence>
<feature type="transmembrane region" description="Helical" evidence="10">
    <location>
        <begin position="59"/>
        <end position="80"/>
    </location>
</feature>
<evidence type="ECO:0000256" key="5">
    <source>
        <dbReference type="ARBA" id="ARBA00022832"/>
    </source>
</evidence>
<keyword evidence="2 10" id="KW-0444">Lipid biosynthesis</keyword>
<evidence type="ECO:0000256" key="4">
    <source>
        <dbReference type="ARBA" id="ARBA00022692"/>
    </source>
</evidence>
<evidence type="ECO:0000256" key="1">
    <source>
        <dbReference type="ARBA" id="ARBA00004141"/>
    </source>
</evidence>